<sequence length="58" mass="6568">MVLEMFFSGFPRMVGLSLFPTLSSLTVVGQSINSIHSLDYCPLLKELWVVECKLNVNY</sequence>
<evidence type="ECO:0000313" key="1">
    <source>
        <dbReference type="Ensembl" id="ENSCCRP00000131116.1"/>
    </source>
</evidence>
<dbReference type="Proteomes" id="UP001108240">
    <property type="component" value="Unplaced"/>
</dbReference>
<reference evidence="1" key="1">
    <citation type="submission" date="2025-08" db="UniProtKB">
        <authorList>
            <consortium name="Ensembl"/>
        </authorList>
    </citation>
    <scope>IDENTIFICATION</scope>
</reference>
<evidence type="ECO:0000313" key="2">
    <source>
        <dbReference type="Proteomes" id="UP001108240"/>
    </source>
</evidence>
<proteinExistence type="predicted"/>
<dbReference type="AlphaFoldDB" id="A0A9J7ZJV0"/>
<dbReference type="Ensembl" id="ENSCCRT00000131426.1">
    <property type="protein sequence ID" value="ENSCCRP00000131116.1"/>
    <property type="gene ID" value="ENSCCRG00000057261.1"/>
</dbReference>
<dbReference type="GeneTree" id="ENSGT00940000158583"/>
<organism evidence="1 2">
    <name type="scientific">Cyprinus carpio carpio</name>
    <dbReference type="NCBI Taxonomy" id="630221"/>
    <lineage>
        <taxon>Eukaryota</taxon>
        <taxon>Metazoa</taxon>
        <taxon>Chordata</taxon>
        <taxon>Craniata</taxon>
        <taxon>Vertebrata</taxon>
        <taxon>Euteleostomi</taxon>
        <taxon>Actinopterygii</taxon>
        <taxon>Neopterygii</taxon>
        <taxon>Teleostei</taxon>
        <taxon>Ostariophysi</taxon>
        <taxon>Cypriniformes</taxon>
        <taxon>Cyprinidae</taxon>
        <taxon>Cyprininae</taxon>
        <taxon>Cyprinus</taxon>
    </lineage>
</organism>
<protein>
    <submittedName>
        <fullName evidence="1">Uncharacterized protein</fullName>
    </submittedName>
</protein>
<keyword evidence="2" id="KW-1185">Reference proteome</keyword>
<reference evidence="1" key="2">
    <citation type="submission" date="2025-09" db="UniProtKB">
        <authorList>
            <consortium name="Ensembl"/>
        </authorList>
    </citation>
    <scope>IDENTIFICATION</scope>
</reference>
<name>A0A9J7ZJV0_CYPCA</name>
<accession>A0A9J7ZJV0</accession>